<sequence>MKRLIQILAPADQSFAPMTFTRQPVLHRFWLGGLLFAGVGFLFGFFLWMWQHDQLPVQGDFFLIRLWHARVQIEGFLGSFLLGFALQSGPHVTGGKPPPSSSLLKLTFLLWTGLFFSLFSLEWLAMTGAVLVSVAYGGAGYFLFQVTRQGNPGFRIQRGYPLAAGMTLMAAAPWLSLDDPGEALFLLWCGPVTMALVAGQQLIQNVLGGRLLQNRPARLFAITLALAWLFSALAGLTPLEIWPLAGAAWLVTLFFLLHGTQFFVAAWRMGGASINVTLTLGFLHALLAAAWLVTGEGSPDVAVHLLGVGCLTTLIIGVTVRVAGFFSAGAVMGDRVASWLLLLWAGVAWTRGFFPILAMPERLTLWMSLAGALILGYWGVRTADRLLKIHTLVPVSLGGSKPDA</sequence>
<evidence type="ECO:0000256" key="1">
    <source>
        <dbReference type="SAM" id="Phobius"/>
    </source>
</evidence>
<name>A0ABQ0CCV8_9PROT</name>
<feature type="transmembrane region" description="Helical" evidence="1">
    <location>
        <begin position="159"/>
        <end position="177"/>
    </location>
</feature>
<keyword evidence="3" id="KW-1185">Reference proteome</keyword>
<dbReference type="EMBL" id="BAAFGK010000005">
    <property type="protein sequence ID" value="GAB0058535.1"/>
    <property type="molecule type" value="Genomic_DNA"/>
</dbReference>
<feature type="transmembrane region" description="Helical" evidence="1">
    <location>
        <begin position="108"/>
        <end position="138"/>
    </location>
</feature>
<comment type="caution">
    <text evidence="2">The sequence shown here is derived from an EMBL/GenBank/DDBJ whole genome shotgun (WGS) entry which is preliminary data.</text>
</comment>
<feature type="transmembrane region" description="Helical" evidence="1">
    <location>
        <begin position="219"/>
        <end position="241"/>
    </location>
</feature>
<protein>
    <recommendedName>
        <fullName evidence="4">NnrS family protein</fullName>
    </recommendedName>
</protein>
<evidence type="ECO:0008006" key="4">
    <source>
        <dbReference type="Google" id="ProtNLM"/>
    </source>
</evidence>
<dbReference type="Proteomes" id="UP001628193">
    <property type="component" value="Unassembled WGS sequence"/>
</dbReference>
<gene>
    <name evidence="2" type="ORF">SIID45300_02886</name>
</gene>
<feature type="transmembrane region" description="Helical" evidence="1">
    <location>
        <begin position="29"/>
        <end position="50"/>
    </location>
</feature>
<feature type="transmembrane region" description="Helical" evidence="1">
    <location>
        <begin position="183"/>
        <end position="207"/>
    </location>
</feature>
<feature type="transmembrane region" description="Helical" evidence="1">
    <location>
        <begin position="305"/>
        <end position="324"/>
    </location>
</feature>
<organism evidence="2 3">
    <name type="scientific">Candidatus Magnetaquiglobus chichijimensis</name>
    <dbReference type="NCBI Taxonomy" id="3141448"/>
    <lineage>
        <taxon>Bacteria</taxon>
        <taxon>Pseudomonadati</taxon>
        <taxon>Pseudomonadota</taxon>
        <taxon>Magnetococcia</taxon>
        <taxon>Magnetococcales</taxon>
        <taxon>Candidatus Magnetaquicoccaceae</taxon>
        <taxon>Candidatus Magnetaquiglobus</taxon>
    </lineage>
</organism>
<reference evidence="2 3" key="1">
    <citation type="submission" date="2024-09" db="EMBL/GenBank/DDBJ databases">
        <title>Draft genome sequence of Candidatus Magnetaquicoccaceae bacterium FCR-1.</title>
        <authorList>
            <person name="Shimoshige H."/>
            <person name="Shimamura S."/>
            <person name="Taoka A."/>
            <person name="Kobayashi H."/>
            <person name="Maekawa T."/>
        </authorList>
    </citation>
    <scope>NUCLEOTIDE SEQUENCE [LARGE SCALE GENOMIC DNA]</scope>
    <source>
        <strain evidence="2 3">FCR-1</strain>
    </source>
</reference>
<dbReference type="InterPro" id="IPR010266">
    <property type="entry name" value="NnrS"/>
</dbReference>
<proteinExistence type="predicted"/>
<evidence type="ECO:0000313" key="3">
    <source>
        <dbReference type="Proteomes" id="UP001628193"/>
    </source>
</evidence>
<dbReference type="Pfam" id="PF05940">
    <property type="entry name" value="NnrS"/>
    <property type="match status" value="1"/>
</dbReference>
<feature type="transmembrane region" description="Helical" evidence="1">
    <location>
        <begin position="363"/>
        <end position="380"/>
    </location>
</feature>
<keyword evidence="1" id="KW-0812">Transmembrane</keyword>
<keyword evidence="1" id="KW-0472">Membrane</keyword>
<feature type="transmembrane region" description="Helical" evidence="1">
    <location>
        <begin position="274"/>
        <end position="293"/>
    </location>
</feature>
<feature type="transmembrane region" description="Helical" evidence="1">
    <location>
        <begin position="336"/>
        <end position="357"/>
    </location>
</feature>
<evidence type="ECO:0000313" key="2">
    <source>
        <dbReference type="EMBL" id="GAB0058535.1"/>
    </source>
</evidence>
<dbReference type="RefSeq" id="WP_420906256.1">
    <property type="nucleotide sequence ID" value="NZ_BAAFGK010000005.1"/>
</dbReference>
<keyword evidence="1" id="KW-1133">Transmembrane helix</keyword>
<accession>A0ABQ0CCV8</accession>
<feature type="transmembrane region" description="Helical" evidence="1">
    <location>
        <begin position="247"/>
        <end position="267"/>
    </location>
</feature>